<evidence type="ECO:0000256" key="7">
    <source>
        <dbReference type="ARBA" id="ARBA00022958"/>
    </source>
</evidence>
<evidence type="ECO:0000256" key="11">
    <source>
        <dbReference type="ARBA" id="ARBA00023303"/>
    </source>
</evidence>
<dbReference type="GO" id="GO:0005267">
    <property type="term" value="F:potassium channel activity"/>
    <property type="evidence" value="ECO:0007669"/>
    <property type="project" value="UniProtKB-KW"/>
</dbReference>
<name>A0A806LJ70_LACPA</name>
<evidence type="ECO:0000256" key="10">
    <source>
        <dbReference type="ARBA" id="ARBA00023136"/>
    </source>
</evidence>
<evidence type="ECO:0000256" key="6">
    <source>
        <dbReference type="ARBA" id="ARBA00022826"/>
    </source>
</evidence>
<dbReference type="Pfam" id="PF06736">
    <property type="entry name" value="TMEM175"/>
    <property type="match status" value="1"/>
</dbReference>
<keyword evidence="5 13" id="KW-0812">Transmembrane</keyword>
<dbReference type="GO" id="GO:0015252">
    <property type="term" value="F:proton channel activity"/>
    <property type="evidence" value="ECO:0007669"/>
    <property type="project" value="InterPro"/>
</dbReference>
<evidence type="ECO:0000256" key="4">
    <source>
        <dbReference type="ARBA" id="ARBA00022538"/>
    </source>
</evidence>
<dbReference type="AlphaFoldDB" id="A0A806LJ70"/>
<comment type="similarity">
    <text evidence="2">Belongs to the TMEM175 family.</text>
</comment>
<dbReference type="Proteomes" id="UP000019441">
    <property type="component" value="Chromosome"/>
</dbReference>
<evidence type="ECO:0000256" key="13">
    <source>
        <dbReference type="SAM" id="Phobius"/>
    </source>
</evidence>
<feature type="transmembrane region" description="Helical" evidence="13">
    <location>
        <begin position="7"/>
        <end position="23"/>
    </location>
</feature>
<feature type="transmembrane region" description="Helical" evidence="13">
    <location>
        <begin position="43"/>
        <end position="62"/>
    </location>
</feature>
<keyword evidence="8 13" id="KW-1133">Transmembrane helix</keyword>
<sequence length="227" mass="26213">MNKGRVEAFTDAVVAIILTIMVLEFKTPETAKWTGIIHQLPYFFAYIVSFLFVGVAWYNHHYMFALALRISKKVYWINNLWLFSMSLLPVATGWVGKFPQATGPEYLYLFVFIFWSLSYLWLSDAIRKTPEHVHTAVSQKIAQMFPFKFLSSIFFPLLVVITAISIYFYPALGISITFVGLIILSFLTPSDSDQVSQQPTPNQHSKYRRDLTIAAVFFNHILRAKYK</sequence>
<feature type="transmembrane region" description="Helical" evidence="13">
    <location>
        <begin position="144"/>
        <end position="161"/>
    </location>
</feature>
<feature type="transmembrane region" description="Helical" evidence="13">
    <location>
        <begin position="167"/>
        <end position="187"/>
    </location>
</feature>
<keyword evidence="3" id="KW-0813">Transport</keyword>
<feature type="transmembrane region" description="Helical" evidence="13">
    <location>
        <begin position="106"/>
        <end position="123"/>
    </location>
</feature>
<evidence type="ECO:0000313" key="15">
    <source>
        <dbReference type="Proteomes" id="UP000019441"/>
    </source>
</evidence>
<protein>
    <submittedName>
        <fullName evidence="14">Membrane protein</fullName>
    </submittedName>
</protein>
<dbReference type="KEGG" id="lpq:AF91_14330"/>
<accession>A0A806LJ70</accession>
<feature type="transmembrane region" description="Helical" evidence="13">
    <location>
        <begin position="74"/>
        <end position="94"/>
    </location>
</feature>
<evidence type="ECO:0000256" key="12">
    <source>
        <dbReference type="ARBA" id="ARBA00034430"/>
    </source>
</evidence>
<comment type="subcellular location">
    <subcellularLocation>
        <location evidence="1">Membrane</location>
        <topology evidence="1">Multi-pass membrane protein</topology>
    </subcellularLocation>
</comment>
<keyword evidence="10 13" id="KW-0472">Membrane</keyword>
<evidence type="ECO:0000256" key="1">
    <source>
        <dbReference type="ARBA" id="ARBA00004141"/>
    </source>
</evidence>
<gene>
    <name evidence="14" type="ORF">AF91_14330</name>
</gene>
<dbReference type="InterPro" id="IPR010617">
    <property type="entry name" value="TMEM175-like"/>
</dbReference>
<keyword evidence="9" id="KW-0406">Ion transport</keyword>
<dbReference type="GO" id="GO:0016020">
    <property type="term" value="C:membrane"/>
    <property type="evidence" value="ECO:0007669"/>
    <property type="project" value="UniProtKB-SubCell"/>
</dbReference>
<keyword evidence="4" id="KW-0633">Potassium transport</keyword>
<evidence type="ECO:0000256" key="3">
    <source>
        <dbReference type="ARBA" id="ARBA00022448"/>
    </source>
</evidence>
<evidence type="ECO:0000256" key="8">
    <source>
        <dbReference type="ARBA" id="ARBA00022989"/>
    </source>
</evidence>
<reference evidence="14 15" key="1">
    <citation type="journal article" date="2014" name="Genome Announc.">
        <title>Whole Genome Sequence of the Probiotic Strain Lactobacillus paracasei N1115, Isolated from Traditional Chinese Fermented Milk.</title>
        <authorList>
            <person name="Wang S."/>
            <person name="Zhu H."/>
            <person name="He F."/>
            <person name="Luo Y."/>
            <person name="Kang Z."/>
            <person name="Lu C."/>
            <person name="Feng L."/>
            <person name="Lu X."/>
            <person name="Xue Y."/>
            <person name="Wang H."/>
        </authorList>
    </citation>
    <scope>NUCLEOTIDE SEQUENCE [LARGE SCALE GENOMIC DNA]</scope>
    <source>
        <strain evidence="14 15">N1115</strain>
    </source>
</reference>
<evidence type="ECO:0000256" key="2">
    <source>
        <dbReference type="ARBA" id="ARBA00006920"/>
    </source>
</evidence>
<keyword evidence="7" id="KW-0630">Potassium</keyword>
<keyword evidence="11" id="KW-0407">Ion channel</keyword>
<proteinExistence type="inferred from homology"/>
<evidence type="ECO:0000256" key="5">
    <source>
        <dbReference type="ARBA" id="ARBA00022692"/>
    </source>
</evidence>
<dbReference type="EMBL" id="CP007122">
    <property type="protein sequence ID" value="AHJ34262.1"/>
    <property type="molecule type" value="Genomic_DNA"/>
</dbReference>
<organism evidence="14 15">
    <name type="scientific">Lacticaseibacillus paracasei N1115</name>
    <dbReference type="NCBI Taxonomy" id="1446494"/>
    <lineage>
        <taxon>Bacteria</taxon>
        <taxon>Bacillati</taxon>
        <taxon>Bacillota</taxon>
        <taxon>Bacilli</taxon>
        <taxon>Lactobacillales</taxon>
        <taxon>Lactobacillaceae</taxon>
        <taxon>Lacticaseibacillus</taxon>
    </lineage>
</organism>
<keyword evidence="6" id="KW-0631">Potassium channel</keyword>
<evidence type="ECO:0000256" key="9">
    <source>
        <dbReference type="ARBA" id="ARBA00023065"/>
    </source>
</evidence>
<evidence type="ECO:0000313" key="14">
    <source>
        <dbReference type="EMBL" id="AHJ34262.1"/>
    </source>
</evidence>
<comment type="catalytic activity">
    <reaction evidence="12">
        <text>K(+)(in) = K(+)(out)</text>
        <dbReference type="Rhea" id="RHEA:29463"/>
        <dbReference type="ChEBI" id="CHEBI:29103"/>
    </reaction>
</comment>